<dbReference type="InterPro" id="IPR043738">
    <property type="entry name" value="DUF5683"/>
</dbReference>
<name>A0A1I3LHD6_9SPHI</name>
<feature type="domain" description="DUF5683" evidence="2">
    <location>
        <begin position="105"/>
        <end position="258"/>
    </location>
</feature>
<dbReference type="Proteomes" id="UP000198670">
    <property type="component" value="Unassembled WGS sequence"/>
</dbReference>
<dbReference type="STRING" id="1477437.SAMN05444682_10629"/>
<dbReference type="RefSeq" id="WP_090627359.1">
    <property type="nucleotide sequence ID" value="NZ_FOQO01000006.1"/>
</dbReference>
<evidence type="ECO:0000256" key="1">
    <source>
        <dbReference type="SAM" id="MobiDB-lite"/>
    </source>
</evidence>
<dbReference type="EMBL" id="FOQO01000006">
    <property type="protein sequence ID" value="SFI84127.1"/>
    <property type="molecule type" value="Genomic_DNA"/>
</dbReference>
<gene>
    <name evidence="3" type="ORF">SAMN05444682_10629</name>
</gene>
<feature type="region of interest" description="Disordered" evidence="1">
    <location>
        <begin position="58"/>
        <end position="83"/>
    </location>
</feature>
<proteinExistence type="predicted"/>
<keyword evidence="4" id="KW-1185">Reference proteome</keyword>
<dbReference type="AlphaFoldDB" id="A0A1I3LHD6"/>
<feature type="compositionally biased region" description="Basic and acidic residues" evidence="1">
    <location>
        <begin position="64"/>
        <end position="83"/>
    </location>
</feature>
<reference evidence="3 4" key="1">
    <citation type="submission" date="2016-10" db="EMBL/GenBank/DDBJ databases">
        <authorList>
            <person name="de Groot N.N."/>
        </authorList>
    </citation>
    <scope>NUCLEOTIDE SEQUENCE [LARGE SCALE GENOMIC DNA]</scope>
    <source>
        <strain evidence="3 4">RK1</strain>
    </source>
</reference>
<evidence type="ECO:0000259" key="2">
    <source>
        <dbReference type="Pfam" id="PF18935"/>
    </source>
</evidence>
<protein>
    <recommendedName>
        <fullName evidence="2">DUF5683 domain-containing protein</fullName>
    </recommendedName>
</protein>
<sequence length="258" mass="29213">MNRLLIILLLLVGSFTILRAQEPDSLRRDTIPKVAPKTATPDVTDSLTVTAVGDSTAVDTTAAETRRERRQREKREREAKEEAQTVFKDSARLALEALSVRPWKQSLMVPGWGQITNGGWWWLKVPVIYGGFVSAVLVFEFNNRYYHDILEEVQYRINNNHAVPPNTKFPNRPAGQPTTDFMIIAKDAYRRNRDLTVLVTVGFWGLQAVEAYVTSMLKHRWNIGDDLSIKVSPTLLPQPGSAWAYQPAAIGFKVKMNF</sequence>
<accession>A0A1I3LHD6</accession>
<evidence type="ECO:0000313" key="3">
    <source>
        <dbReference type="EMBL" id="SFI84127.1"/>
    </source>
</evidence>
<evidence type="ECO:0000313" key="4">
    <source>
        <dbReference type="Proteomes" id="UP000198670"/>
    </source>
</evidence>
<organism evidence="3 4">
    <name type="scientific">Parapedobacter indicus</name>
    <dbReference type="NCBI Taxonomy" id="1477437"/>
    <lineage>
        <taxon>Bacteria</taxon>
        <taxon>Pseudomonadati</taxon>
        <taxon>Bacteroidota</taxon>
        <taxon>Sphingobacteriia</taxon>
        <taxon>Sphingobacteriales</taxon>
        <taxon>Sphingobacteriaceae</taxon>
        <taxon>Parapedobacter</taxon>
    </lineage>
</organism>
<dbReference type="Pfam" id="PF18935">
    <property type="entry name" value="DUF5683"/>
    <property type="match status" value="1"/>
</dbReference>
<dbReference type="OrthoDB" id="9813910at2"/>